<dbReference type="STRING" id="35570.A0A1I8NU72"/>
<dbReference type="InterPro" id="IPR050527">
    <property type="entry name" value="Snail/Krueppel_Znf"/>
</dbReference>
<dbReference type="Pfam" id="PF10545">
    <property type="entry name" value="MADF_DNA_bdg"/>
    <property type="match status" value="2"/>
</dbReference>
<gene>
    <name evidence="11" type="primary">106084420</name>
</gene>
<evidence type="ECO:0000256" key="3">
    <source>
        <dbReference type="ARBA" id="ARBA00022771"/>
    </source>
</evidence>
<evidence type="ECO:0000256" key="6">
    <source>
        <dbReference type="ARBA" id="ARBA00037948"/>
    </source>
</evidence>
<dbReference type="SMART" id="SM00355">
    <property type="entry name" value="ZnF_C2H2"/>
    <property type="match status" value="7"/>
</dbReference>
<feature type="domain" description="C2H2-type" evidence="9">
    <location>
        <begin position="674"/>
        <end position="700"/>
    </location>
</feature>
<dbReference type="KEGG" id="scac:106084420"/>
<feature type="region of interest" description="Disordered" evidence="8">
    <location>
        <begin position="59"/>
        <end position="95"/>
    </location>
</feature>
<evidence type="ECO:0000313" key="12">
    <source>
        <dbReference type="Proteomes" id="UP000095300"/>
    </source>
</evidence>
<organism evidence="11 12">
    <name type="scientific">Stomoxys calcitrans</name>
    <name type="common">Stable fly</name>
    <name type="synonym">Conops calcitrans</name>
    <dbReference type="NCBI Taxonomy" id="35570"/>
    <lineage>
        <taxon>Eukaryota</taxon>
        <taxon>Metazoa</taxon>
        <taxon>Ecdysozoa</taxon>
        <taxon>Arthropoda</taxon>
        <taxon>Hexapoda</taxon>
        <taxon>Insecta</taxon>
        <taxon>Pterygota</taxon>
        <taxon>Neoptera</taxon>
        <taxon>Endopterygota</taxon>
        <taxon>Diptera</taxon>
        <taxon>Brachycera</taxon>
        <taxon>Muscomorpha</taxon>
        <taxon>Muscoidea</taxon>
        <taxon>Muscidae</taxon>
        <taxon>Stomoxys</taxon>
    </lineage>
</organism>
<dbReference type="VEuPathDB" id="VectorBase:SCAU002071"/>
<dbReference type="EnsemblMetazoa" id="SCAU002071-RA">
    <property type="protein sequence ID" value="SCAU002071-PA"/>
    <property type="gene ID" value="SCAU002071"/>
</dbReference>
<evidence type="ECO:0000256" key="1">
    <source>
        <dbReference type="ARBA" id="ARBA00022723"/>
    </source>
</evidence>
<keyword evidence="1" id="KW-0479">Metal-binding</keyword>
<dbReference type="InterPro" id="IPR013087">
    <property type="entry name" value="Znf_C2H2_type"/>
</dbReference>
<evidence type="ECO:0000259" key="10">
    <source>
        <dbReference type="PROSITE" id="PS51029"/>
    </source>
</evidence>
<name>A0A1I8NU72_STOCA</name>
<keyword evidence="2" id="KW-0677">Repeat</keyword>
<evidence type="ECO:0000256" key="8">
    <source>
        <dbReference type="SAM" id="MobiDB-lite"/>
    </source>
</evidence>
<evidence type="ECO:0000313" key="11">
    <source>
        <dbReference type="EnsemblMetazoa" id="SCAU002071-PA"/>
    </source>
</evidence>
<dbReference type="GO" id="GO:0000981">
    <property type="term" value="F:DNA-binding transcription factor activity, RNA polymerase II-specific"/>
    <property type="evidence" value="ECO:0007669"/>
    <property type="project" value="TreeGrafter"/>
</dbReference>
<feature type="compositionally biased region" description="Polar residues" evidence="8">
    <location>
        <begin position="599"/>
        <end position="610"/>
    </location>
</feature>
<dbReference type="SUPFAM" id="SSF57667">
    <property type="entry name" value="beta-beta-alpha zinc fingers"/>
    <property type="match status" value="4"/>
</dbReference>
<evidence type="ECO:0000256" key="7">
    <source>
        <dbReference type="PROSITE-ProRule" id="PRU00042"/>
    </source>
</evidence>
<dbReference type="OrthoDB" id="427030at2759"/>
<dbReference type="PANTHER" id="PTHR24388">
    <property type="entry name" value="ZINC FINGER PROTEIN"/>
    <property type="match status" value="1"/>
</dbReference>
<feature type="compositionally biased region" description="Low complexity" evidence="8">
    <location>
        <begin position="449"/>
        <end position="468"/>
    </location>
</feature>
<dbReference type="PANTHER" id="PTHR24388:SF104">
    <property type="entry name" value="AT-RICH BINDING PROTEIN-RELATED"/>
    <property type="match status" value="1"/>
</dbReference>
<keyword evidence="4" id="KW-0862">Zinc</keyword>
<dbReference type="Proteomes" id="UP000095300">
    <property type="component" value="Unassembled WGS sequence"/>
</dbReference>
<sequence length="700" mass="81543">MSVLTYPPTNEEEIFRHCTKECGIITATEDQQYFALGCMTCSEKFLYFDAFIEHMQTRHYSDNDGDSKSRKRRHDEDESEDLTDGHPPLLDPPEVMIKEEKYDVDEDADACDNEPLLNNDDDYADNFYNVKREKTDPNTSLPVSDASYLADSYGNFNDDYAEDDDMGDEDANYDDLVEESLLDSSSTVGVTSHIKDRKMIQFLIEAYRRNTFLWDHRHPQFRDRVKRGQFIEWINAEFKKRFNLVLAKDAVTRKWDNLRTVYKRECNRMALERTNVSTLWYFRELHFLNNLYGGNTKLSEAVVKETIYRRRFSALWNDISTTKLLDMLKSYPCFYDKYNIDYRSKEKRGEALHRMAVELAPFIEVSTIQISKRISQLRFDYSKQKQERIMCEMTGRAFTPTYSYYENMIFMDGDVAPFKCEHCPMIMNTPRELDTHQMSHQHKTQALKSSSSTSMGSSGTSQSSGNTNNVSGSSYYCPICQLGFTELEQYNRHKQMHPVLKEVKYHCDLCTASFREKSNYEEHMRRHNDELLLPDLNSIIPDNKEELITSDTPSYDQDSKAYVKNQCYYPTWRPPFPSPVKAELNNSNPDNSDELITSDAPSYDSSSPQDSKAYVKNQCYYPNCGRQFASRSGMLEHVKTHSEEEFPCDICGKSFKSVKNLQNHKQIHDAVKKYICKICGSAFAQAAGLYLHKRRHNRSM</sequence>
<accession>A0A1I8NU72</accession>
<feature type="domain" description="MADF" evidence="10">
    <location>
        <begin position="202"/>
        <end position="293"/>
    </location>
</feature>
<feature type="region of interest" description="Disordered" evidence="8">
    <location>
        <begin position="579"/>
        <end position="610"/>
    </location>
</feature>
<evidence type="ECO:0000256" key="5">
    <source>
        <dbReference type="ARBA" id="ARBA00023242"/>
    </source>
</evidence>
<dbReference type="InterPro" id="IPR006578">
    <property type="entry name" value="MADF-dom"/>
</dbReference>
<dbReference type="PROSITE" id="PS51029">
    <property type="entry name" value="MADF"/>
    <property type="match status" value="2"/>
</dbReference>
<dbReference type="PROSITE" id="PS00028">
    <property type="entry name" value="ZINC_FINGER_C2H2_1"/>
    <property type="match status" value="7"/>
</dbReference>
<dbReference type="GO" id="GO:0008270">
    <property type="term" value="F:zinc ion binding"/>
    <property type="evidence" value="ECO:0007669"/>
    <property type="project" value="UniProtKB-KW"/>
</dbReference>
<feature type="domain" description="C2H2-type" evidence="9">
    <location>
        <begin position="475"/>
        <end position="502"/>
    </location>
</feature>
<dbReference type="FunFam" id="3.30.160.60:FF:000100">
    <property type="entry name" value="Zinc finger 45-like"/>
    <property type="match status" value="1"/>
</dbReference>
<keyword evidence="3 7" id="KW-0863">Zinc-finger</keyword>
<evidence type="ECO:0000259" key="9">
    <source>
        <dbReference type="PROSITE" id="PS50157"/>
    </source>
</evidence>
<dbReference type="GO" id="GO:0000978">
    <property type="term" value="F:RNA polymerase II cis-regulatory region sequence-specific DNA binding"/>
    <property type="evidence" value="ECO:0007669"/>
    <property type="project" value="TreeGrafter"/>
</dbReference>
<keyword evidence="5" id="KW-0539">Nucleus</keyword>
<dbReference type="AlphaFoldDB" id="A0A1I8NU72"/>
<feature type="compositionally biased region" description="Basic and acidic residues" evidence="8">
    <location>
        <begin position="59"/>
        <end position="68"/>
    </location>
</feature>
<evidence type="ECO:0008006" key="13">
    <source>
        <dbReference type="Google" id="ProtNLM"/>
    </source>
</evidence>
<proteinExistence type="inferred from homology"/>
<feature type="domain" description="MADF" evidence="10">
    <location>
        <begin position="323"/>
        <end position="416"/>
    </location>
</feature>
<dbReference type="PROSITE" id="PS50157">
    <property type="entry name" value="ZINC_FINGER_C2H2_2"/>
    <property type="match status" value="5"/>
</dbReference>
<reference evidence="11" key="1">
    <citation type="submission" date="2020-05" db="UniProtKB">
        <authorList>
            <consortium name="EnsemblMetazoa"/>
        </authorList>
    </citation>
    <scope>IDENTIFICATION</scope>
    <source>
        <strain evidence="11">USDA</strain>
    </source>
</reference>
<dbReference type="InterPro" id="IPR036236">
    <property type="entry name" value="Znf_C2H2_sf"/>
</dbReference>
<feature type="domain" description="C2H2-type" evidence="9">
    <location>
        <begin position="646"/>
        <end position="673"/>
    </location>
</feature>
<keyword evidence="12" id="KW-1185">Reference proteome</keyword>
<feature type="region of interest" description="Disordered" evidence="8">
    <location>
        <begin position="434"/>
        <end position="468"/>
    </location>
</feature>
<dbReference type="Pfam" id="PF00096">
    <property type="entry name" value="zf-C2H2"/>
    <property type="match status" value="3"/>
</dbReference>
<dbReference type="SMART" id="SM00595">
    <property type="entry name" value="MADF"/>
    <property type="match status" value="2"/>
</dbReference>
<comment type="similarity">
    <text evidence="6">Belongs to the snail C2H2-type zinc-finger protein family.</text>
</comment>
<protein>
    <recommendedName>
        <fullName evidence="13">MADF domain-containing protein</fullName>
    </recommendedName>
</protein>
<dbReference type="Gene3D" id="3.30.160.60">
    <property type="entry name" value="Classic Zinc Finger"/>
    <property type="match status" value="4"/>
</dbReference>
<feature type="domain" description="C2H2-type" evidence="9">
    <location>
        <begin position="617"/>
        <end position="646"/>
    </location>
</feature>
<evidence type="ECO:0000256" key="4">
    <source>
        <dbReference type="ARBA" id="ARBA00022833"/>
    </source>
</evidence>
<feature type="domain" description="C2H2-type" evidence="9">
    <location>
        <begin position="505"/>
        <end position="532"/>
    </location>
</feature>
<evidence type="ECO:0000256" key="2">
    <source>
        <dbReference type="ARBA" id="ARBA00022737"/>
    </source>
</evidence>